<dbReference type="InterPro" id="IPR000711">
    <property type="entry name" value="ATPase_OSCP/dsu"/>
</dbReference>
<evidence type="ECO:0000256" key="6">
    <source>
        <dbReference type="ARBA" id="ARBA00023310"/>
    </source>
</evidence>
<evidence type="ECO:0000256" key="2">
    <source>
        <dbReference type="ARBA" id="ARBA00022448"/>
    </source>
</evidence>
<dbReference type="Pfam" id="PF00213">
    <property type="entry name" value="OSCP"/>
    <property type="match status" value="1"/>
</dbReference>
<dbReference type="InterPro" id="IPR026015">
    <property type="entry name" value="ATP_synth_OSCP/delta_N_sf"/>
</dbReference>
<reference evidence="7" key="1">
    <citation type="submission" date="2013-08" db="EMBL/GenBank/DDBJ databases">
        <authorList>
            <person name="Mendez C."/>
            <person name="Richter M."/>
            <person name="Ferrer M."/>
            <person name="Sanchez J."/>
        </authorList>
    </citation>
    <scope>NUCLEOTIDE SEQUENCE</scope>
</reference>
<evidence type="ECO:0000256" key="5">
    <source>
        <dbReference type="ARBA" id="ARBA00023136"/>
    </source>
</evidence>
<evidence type="ECO:0000256" key="4">
    <source>
        <dbReference type="ARBA" id="ARBA00023065"/>
    </source>
</evidence>
<gene>
    <name evidence="7" type="ORF">B2A_09620</name>
</gene>
<evidence type="ECO:0000313" key="7">
    <source>
        <dbReference type="EMBL" id="EQD44369.1"/>
    </source>
</evidence>
<keyword evidence="7" id="KW-0378">Hydrolase</keyword>
<dbReference type="Gene3D" id="1.10.520.20">
    <property type="entry name" value="N-terminal domain of the delta subunit of the F1F0-ATP synthase"/>
    <property type="match status" value="1"/>
</dbReference>
<evidence type="ECO:0000256" key="1">
    <source>
        <dbReference type="ARBA" id="ARBA00004370"/>
    </source>
</evidence>
<dbReference type="NCBIfam" id="NF004402">
    <property type="entry name" value="PRK05758.2-2"/>
    <property type="match status" value="1"/>
</dbReference>
<keyword evidence="4" id="KW-0406">Ion transport</keyword>
<dbReference type="PANTHER" id="PTHR11910">
    <property type="entry name" value="ATP SYNTHASE DELTA CHAIN"/>
    <property type="match status" value="1"/>
</dbReference>
<keyword evidence="6" id="KW-0066">ATP synthesis</keyword>
<evidence type="ECO:0000256" key="3">
    <source>
        <dbReference type="ARBA" id="ARBA00022781"/>
    </source>
</evidence>
<dbReference type="PROSITE" id="PS00389">
    <property type="entry name" value="ATPASE_DELTA"/>
    <property type="match status" value="1"/>
</dbReference>
<keyword evidence="5" id="KW-0472">Membrane</keyword>
<dbReference type="SUPFAM" id="SSF47928">
    <property type="entry name" value="N-terminal domain of the delta subunit of the F1F0-ATP synthase"/>
    <property type="match status" value="1"/>
</dbReference>
<organism evidence="7">
    <name type="scientific">mine drainage metagenome</name>
    <dbReference type="NCBI Taxonomy" id="410659"/>
    <lineage>
        <taxon>unclassified sequences</taxon>
        <taxon>metagenomes</taxon>
        <taxon>ecological metagenomes</taxon>
    </lineage>
</organism>
<dbReference type="GO" id="GO:0016020">
    <property type="term" value="C:membrane"/>
    <property type="evidence" value="ECO:0007669"/>
    <property type="project" value="UniProtKB-SubCell"/>
</dbReference>
<dbReference type="PRINTS" id="PR00125">
    <property type="entry name" value="ATPASEDELTA"/>
</dbReference>
<dbReference type="EC" id="3.6.3.14" evidence="7"/>
<keyword evidence="3" id="KW-0375">Hydrogen ion transport</keyword>
<protein>
    <submittedName>
        <fullName evidence="7">ATPase, F1 complex, OSCP/delta subunit</fullName>
        <ecNumber evidence="7">3.6.3.14</ecNumber>
    </submittedName>
</protein>
<comment type="subcellular location">
    <subcellularLocation>
        <location evidence="1">Membrane</location>
    </subcellularLocation>
</comment>
<reference evidence="7" key="2">
    <citation type="journal article" date="2014" name="ISME J.">
        <title>Microbial stratification in low pH oxic and suboxic macroscopic growths along an acid mine drainage.</title>
        <authorList>
            <person name="Mendez-Garcia C."/>
            <person name="Mesa V."/>
            <person name="Sprenger R.R."/>
            <person name="Richter M."/>
            <person name="Diez M.S."/>
            <person name="Solano J."/>
            <person name="Bargiela R."/>
            <person name="Golyshina O.V."/>
            <person name="Manteca A."/>
            <person name="Ramos J.L."/>
            <person name="Gallego J.R."/>
            <person name="Llorente I."/>
            <person name="Martins Dos Santos V.A."/>
            <person name="Jensen O.N."/>
            <person name="Pelaez A.I."/>
            <person name="Sanchez J."/>
            <person name="Ferrer M."/>
        </authorList>
    </citation>
    <scope>NUCLEOTIDE SEQUENCE</scope>
</reference>
<keyword evidence="2" id="KW-0813">Transport</keyword>
<accession>T1AUJ6</accession>
<dbReference type="GO" id="GO:0046933">
    <property type="term" value="F:proton-transporting ATP synthase activity, rotational mechanism"/>
    <property type="evidence" value="ECO:0007669"/>
    <property type="project" value="InterPro"/>
</dbReference>
<dbReference type="NCBIfam" id="TIGR01145">
    <property type="entry name" value="ATP_synt_delta"/>
    <property type="match status" value="1"/>
</dbReference>
<comment type="caution">
    <text evidence="7">The sequence shown here is derived from an EMBL/GenBank/DDBJ whole genome shotgun (WGS) entry which is preliminary data.</text>
</comment>
<dbReference type="EMBL" id="AUZZ01006952">
    <property type="protein sequence ID" value="EQD44369.1"/>
    <property type="molecule type" value="Genomic_DNA"/>
</dbReference>
<dbReference type="InterPro" id="IPR020781">
    <property type="entry name" value="ATPase_OSCP/d_CS"/>
</dbReference>
<sequence length="177" mass="18835">MADKSTIARPYAKAAFEAAGTARLGPWAEALRAAASVVTDPRVASLLGNPRVLPGQLAELVIDVAGGGLDVEGRNFIRMLADNHRLDCLPEIADRFEQLKAEAEGTIEVTVTSAVPLSEAQRTELSSALARRLKRTVRLQCATDPQLIGGAVLRAGDLVIDGSLLARLHRIAYELTA</sequence>
<dbReference type="AlphaFoldDB" id="T1AUJ6"/>
<dbReference type="HAMAP" id="MF_01416">
    <property type="entry name" value="ATP_synth_delta_bact"/>
    <property type="match status" value="1"/>
</dbReference>
<dbReference type="GO" id="GO:0016787">
    <property type="term" value="F:hydrolase activity"/>
    <property type="evidence" value="ECO:0007669"/>
    <property type="project" value="UniProtKB-KW"/>
</dbReference>
<name>T1AUJ6_9ZZZZ</name>
<proteinExistence type="inferred from homology"/>